<gene>
    <name evidence="3" type="ORF">P7K49_000052</name>
</gene>
<dbReference type="Gene3D" id="1.10.238.200">
    <property type="entry name" value="Cullin, PONY binding domain"/>
    <property type="match status" value="1"/>
</dbReference>
<proteinExistence type="predicted"/>
<evidence type="ECO:0000313" key="3">
    <source>
        <dbReference type="EMBL" id="KAK2118666.1"/>
    </source>
</evidence>
<dbReference type="Proteomes" id="UP001266305">
    <property type="component" value="Unassembled WGS sequence"/>
</dbReference>
<keyword evidence="1" id="KW-1133">Transmembrane helix</keyword>
<accession>A0ABQ9WAM4</accession>
<dbReference type="EMBL" id="JASSZA010000001">
    <property type="protein sequence ID" value="KAK2118666.1"/>
    <property type="molecule type" value="Genomic_DNA"/>
</dbReference>
<protein>
    <recommendedName>
        <fullName evidence="2">DCUN1 domain-containing protein</fullName>
    </recommendedName>
</protein>
<feature type="transmembrane region" description="Helical" evidence="1">
    <location>
        <begin position="12"/>
        <end position="33"/>
    </location>
</feature>
<evidence type="ECO:0000313" key="4">
    <source>
        <dbReference type="Proteomes" id="UP001266305"/>
    </source>
</evidence>
<feature type="domain" description="DCUN1" evidence="2">
    <location>
        <begin position="1"/>
        <end position="79"/>
    </location>
</feature>
<evidence type="ECO:0000259" key="2">
    <source>
        <dbReference type="PROSITE" id="PS51229"/>
    </source>
</evidence>
<keyword evidence="4" id="KW-1185">Reference proteome</keyword>
<dbReference type="Pfam" id="PF03556">
    <property type="entry name" value="Cullin_binding"/>
    <property type="match status" value="1"/>
</dbReference>
<reference evidence="3 4" key="1">
    <citation type="submission" date="2023-05" db="EMBL/GenBank/DDBJ databases">
        <title>B98-5 Cell Line De Novo Hybrid Assembly: An Optical Mapping Approach.</title>
        <authorList>
            <person name="Kananen K."/>
            <person name="Auerbach J.A."/>
            <person name="Kautto E."/>
            <person name="Blachly J.S."/>
        </authorList>
    </citation>
    <scope>NUCLEOTIDE SEQUENCE [LARGE SCALE GENOMIC DNA]</scope>
    <source>
        <strain evidence="3">B95-8</strain>
        <tissue evidence="3">Cell line</tissue>
    </source>
</reference>
<dbReference type="PROSITE" id="PS51229">
    <property type="entry name" value="DCUN1"/>
    <property type="match status" value="1"/>
</dbReference>
<keyword evidence="1" id="KW-0812">Transmembrane</keyword>
<sequence length="79" mass="8404">MAGGGWSPQSAGLPQGGIFAAVCSITLCAARLFSECPEEHHKRSIPRDTWNLLLDFGNMIADDMSNYDEEGTGNGASDD</sequence>
<keyword evidence="1" id="KW-0472">Membrane</keyword>
<organism evidence="3 4">
    <name type="scientific">Saguinus oedipus</name>
    <name type="common">Cotton-top tamarin</name>
    <name type="synonym">Oedipomidas oedipus</name>
    <dbReference type="NCBI Taxonomy" id="9490"/>
    <lineage>
        <taxon>Eukaryota</taxon>
        <taxon>Metazoa</taxon>
        <taxon>Chordata</taxon>
        <taxon>Craniata</taxon>
        <taxon>Vertebrata</taxon>
        <taxon>Euteleostomi</taxon>
        <taxon>Mammalia</taxon>
        <taxon>Eutheria</taxon>
        <taxon>Euarchontoglires</taxon>
        <taxon>Primates</taxon>
        <taxon>Haplorrhini</taxon>
        <taxon>Platyrrhini</taxon>
        <taxon>Cebidae</taxon>
        <taxon>Callitrichinae</taxon>
        <taxon>Saguinus</taxon>
    </lineage>
</organism>
<dbReference type="InterPro" id="IPR042460">
    <property type="entry name" value="DCN1-like_PONY"/>
</dbReference>
<name>A0ABQ9WAM4_SAGOE</name>
<comment type="caution">
    <text evidence="3">The sequence shown here is derived from an EMBL/GenBank/DDBJ whole genome shotgun (WGS) entry which is preliminary data.</text>
</comment>
<evidence type="ECO:0000256" key="1">
    <source>
        <dbReference type="SAM" id="Phobius"/>
    </source>
</evidence>
<dbReference type="InterPro" id="IPR005176">
    <property type="entry name" value="PONY_dom"/>
</dbReference>